<proteinExistence type="predicted"/>
<feature type="non-terminal residue" evidence="2">
    <location>
        <position position="313"/>
    </location>
</feature>
<keyword evidence="1" id="KW-0812">Transmembrane</keyword>
<dbReference type="Pfam" id="PF00216">
    <property type="entry name" value="Bac_DNA_binding"/>
    <property type="match status" value="1"/>
</dbReference>
<feature type="transmembrane region" description="Helical" evidence="1">
    <location>
        <begin position="292"/>
        <end position="312"/>
    </location>
</feature>
<evidence type="ECO:0008006" key="3">
    <source>
        <dbReference type="Google" id="ProtNLM"/>
    </source>
</evidence>
<dbReference type="GO" id="GO:0030527">
    <property type="term" value="F:structural constituent of chromatin"/>
    <property type="evidence" value="ECO:0007669"/>
    <property type="project" value="InterPro"/>
</dbReference>
<dbReference type="EMBL" id="UINC01114561">
    <property type="protein sequence ID" value="SVC84950.1"/>
    <property type="molecule type" value="Genomic_DNA"/>
</dbReference>
<dbReference type="GO" id="GO:0003677">
    <property type="term" value="F:DNA binding"/>
    <property type="evidence" value="ECO:0007669"/>
    <property type="project" value="InterPro"/>
</dbReference>
<dbReference type="SUPFAM" id="SSF47729">
    <property type="entry name" value="IHF-like DNA-binding proteins"/>
    <property type="match status" value="1"/>
</dbReference>
<keyword evidence="1" id="KW-0472">Membrane</keyword>
<dbReference type="AlphaFoldDB" id="A0A382QJ44"/>
<dbReference type="Gene3D" id="4.10.520.10">
    <property type="entry name" value="IHF-like DNA-binding proteins"/>
    <property type="match status" value="1"/>
</dbReference>
<sequence length="313" mass="34897">MKRTLLRDEREQLWRDVLAKTPTKGKTRMGRNPATGEMIQITVKQGRTMSQFESFLERATGADRKTIKLFFSGLETRIADVTRGLITIPHWGSLGIKIKPRKGRMGRNPATGETIHIPGKQIAKGYLLFAISAKELRTPDPSNVPLLHPRSGCFQESFYGESAIEHQSYDWCSHVHVEKTNLKKLSLKRRLVVEICRGTGVDLRLVARLMDEFLCHLAKVIEGNETFIWKRVGKFGSKQKYSNSLGTYRQSYFTVSAQMKVRLGLRDPSMAAPSPAASLTSASKKETNLSGYALASGILGLLSFSLCLAPLAL</sequence>
<accession>A0A382QJ44</accession>
<gene>
    <name evidence="2" type="ORF">METZ01_LOCUS337804</name>
</gene>
<keyword evidence="1" id="KW-1133">Transmembrane helix</keyword>
<dbReference type="InterPro" id="IPR000119">
    <property type="entry name" value="Hist_DNA-bd"/>
</dbReference>
<dbReference type="CDD" id="cd00591">
    <property type="entry name" value="HU_IHF"/>
    <property type="match status" value="1"/>
</dbReference>
<dbReference type="InterPro" id="IPR010992">
    <property type="entry name" value="IHF-like_DNA-bd_dom_sf"/>
</dbReference>
<organism evidence="2">
    <name type="scientific">marine metagenome</name>
    <dbReference type="NCBI Taxonomy" id="408172"/>
    <lineage>
        <taxon>unclassified sequences</taxon>
        <taxon>metagenomes</taxon>
        <taxon>ecological metagenomes</taxon>
    </lineage>
</organism>
<name>A0A382QJ44_9ZZZZ</name>
<reference evidence="2" key="1">
    <citation type="submission" date="2018-05" db="EMBL/GenBank/DDBJ databases">
        <authorList>
            <person name="Lanie J.A."/>
            <person name="Ng W.-L."/>
            <person name="Kazmierczak K.M."/>
            <person name="Andrzejewski T.M."/>
            <person name="Davidsen T.M."/>
            <person name="Wayne K.J."/>
            <person name="Tettelin H."/>
            <person name="Glass J.I."/>
            <person name="Rusch D."/>
            <person name="Podicherti R."/>
            <person name="Tsui H.-C.T."/>
            <person name="Winkler M.E."/>
        </authorList>
    </citation>
    <scope>NUCLEOTIDE SEQUENCE</scope>
</reference>
<protein>
    <recommendedName>
        <fullName evidence="3">HU domain-containing protein</fullName>
    </recommendedName>
</protein>
<evidence type="ECO:0000256" key="1">
    <source>
        <dbReference type="SAM" id="Phobius"/>
    </source>
</evidence>
<evidence type="ECO:0000313" key="2">
    <source>
        <dbReference type="EMBL" id="SVC84950.1"/>
    </source>
</evidence>